<organism evidence="1 2">
    <name type="scientific">Echinococcus granulosus</name>
    <name type="common">Hydatid tapeworm</name>
    <dbReference type="NCBI Taxonomy" id="6210"/>
    <lineage>
        <taxon>Eukaryota</taxon>
        <taxon>Metazoa</taxon>
        <taxon>Spiralia</taxon>
        <taxon>Lophotrochozoa</taxon>
        <taxon>Platyhelminthes</taxon>
        <taxon>Cestoda</taxon>
        <taxon>Eucestoda</taxon>
        <taxon>Cyclophyllidea</taxon>
        <taxon>Taeniidae</taxon>
        <taxon>Echinococcus</taxon>
        <taxon>Echinococcus granulosus group</taxon>
    </lineage>
</organism>
<dbReference type="EMBL" id="APAU02000231">
    <property type="protein sequence ID" value="EUB54602.1"/>
    <property type="molecule type" value="Genomic_DNA"/>
</dbReference>
<accession>W6U880</accession>
<name>W6U880_ECHGR</name>
<dbReference type="GeneID" id="36346255"/>
<dbReference type="KEGG" id="egl:EGR_10540"/>
<dbReference type="Proteomes" id="UP000019149">
    <property type="component" value="Unassembled WGS sequence"/>
</dbReference>
<evidence type="ECO:0000313" key="1">
    <source>
        <dbReference type="EMBL" id="EUB54602.1"/>
    </source>
</evidence>
<proteinExistence type="predicted"/>
<keyword evidence="2" id="KW-1185">Reference proteome</keyword>
<protein>
    <submittedName>
        <fullName evidence="1">Uncharacterized protein</fullName>
    </submittedName>
</protein>
<gene>
    <name evidence="1" type="ORF">EGR_10540</name>
</gene>
<dbReference type="RefSeq" id="XP_024345798.1">
    <property type="nucleotide sequence ID" value="XM_024499789.1"/>
</dbReference>
<sequence>MKDPNLKKTQLFLLIITSFSQPKLKNKIIDSNQISLSRVMEMNCLLQNQTKGKDLNGQIKSAIYVALFQKENIIWKDLGCPKLACQNNSSECNKDNCGTDYVGSTYEISNHACICVH</sequence>
<evidence type="ECO:0000313" key="2">
    <source>
        <dbReference type="Proteomes" id="UP000019149"/>
    </source>
</evidence>
<comment type="caution">
    <text evidence="1">The sequence shown here is derived from an EMBL/GenBank/DDBJ whole genome shotgun (WGS) entry which is preliminary data.</text>
</comment>
<dbReference type="AlphaFoldDB" id="W6U880"/>
<dbReference type="CTD" id="36346255"/>
<reference evidence="1 2" key="1">
    <citation type="journal article" date="2013" name="Nat. Genet.">
        <title>The genome of the hydatid tapeworm Echinococcus granulosus.</title>
        <authorList>
            <person name="Zheng H."/>
            <person name="Zhang W."/>
            <person name="Zhang L."/>
            <person name="Zhang Z."/>
            <person name="Li J."/>
            <person name="Lu G."/>
            <person name="Zhu Y."/>
            <person name="Wang Y."/>
            <person name="Huang Y."/>
            <person name="Liu J."/>
            <person name="Kang H."/>
            <person name="Chen J."/>
            <person name="Wang L."/>
            <person name="Chen A."/>
            <person name="Yu S."/>
            <person name="Gao Z."/>
            <person name="Jin L."/>
            <person name="Gu W."/>
            <person name="Wang Z."/>
            <person name="Zhao L."/>
            <person name="Shi B."/>
            <person name="Wen H."/>
            <person name="Lin R."/>
            <person name="Jones M.K."/>
            <person name="Brejova B."/>
            <person name="Vinar T."/>
            <person name="Zhao G."/>
            <person name="McManus D.P."/>
            <person name="Chen Z."/>
            <person name="Zhou Y."/>
            <person name="Wang S."/>
        </authorList>
    </citation>
    <scope>NUCLEOTIDE SEQUENCE [LARGE SCALE GENOMIC DNA]</scope>
</reference>